<organism evidence="2 3">
    <name type="scientific">Rhizopogon vesiculosus</name>
    <dbReference type="NCBI Taxonomy" id="180088"/>
    <lineage>
        <taxon>Eukaryota</taxon>
        <taxon>Fungi</taxon>
        <taxon>Dikarya</taxon>
        <taxon>Basidiomycota</taxon>
        <taxon>Agaricomycotina</taxon>
        <taxon>Agaricomycetes</taxon>
        <taxon>Agaricomycetidae</taxon>
        <taxon>Boletales</taxon>
        <taxon>Suillineae</taxon>
        <taxon>Rhizopogonaceae</taxon>
        <taxon>Rhizopogon</taxon>
    </lineage>
</organism>
<dbReference type="AlphaFoldDB" id="A0A1J8QGA1"/>
<protein>
    <submittedName>
        <fullName evidence="2">Uncharacterized protein</fullName>
    </submittedName>
</protein>
<dbReference type="STRING" id="180088.A0A1J8QGA1"/>
<feature type="transmembrane region" description="Helical" evidence="1">
    <location>
        <begin position="67"/>
        <end position="86"/>
    </location>
</feature>
<proteinExistence type="predicted"/>
<comment type="caution">
    <text evidence="2">The sequence shown here is derived from an EMBL/GenBank/DDBJ whole genome shotgun (WGS) entry which is preliminary data.</text>
</comment>
<dbReference type="EMBL" id="LVVM01000427">
    <property type="protein sequence ID" value="OJA20726.1"/>
    <property type="molecule type" value="Genomic_DNA"/>
</dbReference>
<name>A0A1J8QGA1_9AGAM</name>
<keyword evidence="1" id="KW-0812">Transmembrane</keyword>
<evidence type="ECO:0000313" key="2">
    <source>
        <dbReference type="EMBL" id="OJA20726.1"/>
    </source>
</evidence>
<keyword evidence="1" id="KW-1133">Transmembrane helix</keyword>
<sequence length="135" mass="15033">MFYNLNRWICVRIDLIGASFSAGLAAYLVYGRGVQEASNIGFSLTMAVGFTRMFYNLNRWICVRIDLIGAAFSAGLAAYLVYGRGVQEASNIGFSLTMAVGFSSMILWWVRILNDVEVNGELFPCLTPYVSNRFV</sequence>
<dbReference type="Proteomes" id="UP000183567">
    <property type="component" value="Unassembled WGS sequence"/>
</dbReference>
<evidence type="ECO:0000256" key="1">
    <source>
        <dbReference type="SAM" id="Phobius"/>
    </source>
</evidence>
<keyword evidence="1" id="KW-0472">Membrane</keyword>
<reference evidence="2 3" key="1">
    <citation type="submission" date="2016-03" db="EMBL/GenBank/DDBJ databases">
        <title>Comparative genomics of the ectomycorrhizal sister species Rhizopogon vinicolor and Rhizopogon vesiculosus (Basidiomycota: Boletales) reveals a divergence of the mating type B locus.</title>
        <authorList>
            <person name="Mujic A.B."/>
            <person name="Kuo A."/>
            <person name="Tritt A."/>
            <person name="Lipzen A."/>
            <person name="Chen C."/>
            <person name="Johnson J."/>
            <person name="Sharma A."/>
            <person name="Barry K."/>
            <person name="Grigoriev I.V."/>
            <person name="Spatafora J.W."/>
        </authorList>
    </citation>
    <scope>NUCLEOTIDE SEQUENCE [LARGE SCALE GENOMIC DNA]</scope>
    <source>
        <strain evidence="2 3">AM-OR11-056</strain>
    </source>
</reference>
<dbReference type="OrthoDB" id="6500128at2759"/>
<feature type="transmembrane region" description="Helical" evidence="1">
    <location>
        <begin position="92"/>
        <end position="110"/>
    </location>
</feature>
<accession>A0A1J8QGA1</accession>
<gene>
    <name evidence="2" type="ORF">AZE42_08495</name>
</gene>
<keyword evidence="3" id="KW-1185">Reference proteome</keyword>
<evidence type="ECO:0000313" key="3">
    <source>
        <dbReference type="Proteomes" id="UP000183567"/>
    </source>
</evidence>